<accession>A0AA96K2K1</accession>
<evidence type="ECO:0000313" key="1">
    <source>
        <dbReference type="EMBL" id="WNM64216.1"/>
    </source>
</evidence>
<evidence type="ECO:0008006" key="3">
    <source>
        <dbReference type="Google" id="ProtNLM"/>
    </source>
</evidence>
<dbReference type="Proteomes" id="UP001302494">
    <property type="component" value="Chromosome"/>
</dbReference>
<keyword evidence="2" id="KW-1185">Reference proteome</keyword>
<dbReference type="EMBL" id="CP116968">
    <property type="protein sequence ID" value="WNM64216.1"/>
    <property type="molecule type" value="Genomic_DNA"/>
</dbReference>
<organism evidence="1 2">
    <name type="scientific">Candidatus Nitrospira neomarina</name>
    <dbReference type="NCBI Taxonomy" id="3020899"/>
    <lineage>
        <taxon>Bacteria</taxon>
        <taxon>Pseudomonadati</taxon>
        <taxon>Nitrospirota</taxon>
        <taxon>Nitrospiria</taxon>
        <taxon>Nitrospirales</taxon>
        <taxon>Nitrospiraceae</taxon>
        <taxon>Nitrospira</taxon>
    </lineage>
</organism>
<proteinExistence type="predicted"/>
<protein>
    <recommendedName>
        <fullName evidence="3">DDE domain-containing protein</fullName>
    </recommendedName>
</protein>
<gene>
    <name evidence="1" type="ORF">PQG83_19485</name>
</gene>
<dbReference type="AlphaFoldDB" id="A0AA96K2K1"/>
<reference evidence="1 2" key="1">
    <citation type="submission" date="2023-01" db="EMBL/GenBank/DDBJ databases">
        <title>Cultivation and genomic characterization of new, ubiquitous marine nitrite-oxidizing bacteria from the Nitrospirales.</title>
        <authorList>
            <person name="Mueller A.J."/>
            <person name="Daebeler A."/>
            <person name="Herbold C.W."/>
            <person name="Kirkegaard R.H."/>
            <person name="Daims H."/>
        </authorList>
    </citation>
    <scope>NUCLEOTIDE SEQUENCE [LARGE SCALE GENOMIC DNA]</scope>
    <source>
        <strain evidence="1 2">DK</strain>
    </source>
</reference>
<name>A0AA96K2K1_9BACT</name>
<evidence type="ECO:0000313" key="2">
    <source>
        <dbReference type="Proteomes" id="UP001302494"/>
    </source>
</evidence>
<dbReference type="KEGG" id="nneo:PQG83_19485"/>
<sequence length="37" mass="4207">MRGERQYLWRAVDQEGDTIILWCSVAAISAPRKVLSS</sequence>